<evidence type="ECO:0000256" key="1">
    <source>
        <dbReference type="SAM" id="MobiDB-lite"/>
    </source>
</evidence>
<feature type="region of interest" description="Disordered" evidence="1">
    <location>
        <begin position="117"/>
        <end position="138"/>
    </location>
</feature>
<gene>
    <name evidence="2" type="ORF">ALECFALPRED_001684</name>
</gene>
<name>A0A8H3FAD1_9LECA</name>
<sequence length="281" mass="31082">MATHIQPIFRLPPFFLNDDMSSTVHCHFRPFRASSRPAVARGLHYGSTPDFSFNFTNDKDSRYLKPNCGVIGSRRSQPKLRDIVAKDSDSPDISTIMLANANLTRPQVSKFAKLFPRSEPHGETATPNPVDESSHTVPVTSTHIILCRRPKVEPHGDMSNLRPHDPGMDAATCVKIFHLLDEDASAGTGSTKVTFDLGARFATRSTPEQKAKCRNRAHELVNEEGATMKNPRSSFTRTLEVFSDLGIDLTFAYLNNGGSSFNEQIAFAEDDERGGGETEEE</sequence>
<reference evidence="2" key="1">
    <citation type="submission" date="2021-03" db="EMBL/GenBank/DDBJ databases">
        <authorList>
            <person name="Tagirdzhanova G."/>
        </authorList>
    </citation>
    <scope>NUCLEOTIDE SEQUENCE</scope>
</reference>
<dbReference type="OrthoDB" id="5324295at2759"/>
<keyword evidence="3" id="KW-1185">Reference proteome</keyword>
<protein>
    <submittedName>
        <fullName evidence="2">Uncharacterized protein</fullName>
    </submittedName>
</protein>
<proteinExistence type="predicted"/>
<dbReference type="AlphaFoldDB" id="A0A8H3FAD1"/>
<comment type="caution">
    <text evidence="2">The sequence shown here is derived from an EMBL/GenBank/DDBJ whole genome shotgun (WGS) entry which is preliminary data.</text>
</comment>
<accession>A0A8H3FAD1</accession>
<dbReference type="EMBL" id="CAJPDR010000141">
    <property type="protein sequence ID" value="CAF9920986.1"/>
    <property type="molecule type" value="Genomic_DNA"/>
</dbReference>
<evidence type="ECO:0000313" key="3">
    <source>
        <dbReference type="Proteomes" id="UP000664203"/>
    </source>
</evidence>
<organism evidence="2 3">
    <name type="scientific">Alectoria fallacina</name>
    <dbReference type="NCBI Taxonomy" id="1903189"/>
    <lineage>
        <taxon>Eukaryota</taxon>
        <taxon>Fungi</taxon>
        <taxon>Dikarya</taxon>
        <taxon>Ascomycota</taxon>
        <taxon>Pezizomycotina</taxon>
        <taxon>Lecanoromycetes</taxon>
        <taxon>OSLEUM clade</taxon>
        <taxon>Lecanoromycetidae</taxon>
        <taxon>Lecanorales</taxon>
        <taxon>Lecanorineae</taxon>
        <taxon>Parmeliaceae</taxon>
        <taxon>Alectoria</taxon>
    </lineage>
</organism>
<dbReference type="Proteomes" id="UP000664203">
    <property type="component" value="Unassembled WGS sequence"/>
</dbReference>
<evidence type="ECO:0000313" key="2">
    <source>
        <dbReference type="EMBL" id="CAF9920986.1"/>
    </source>
</evidence>